<sequence length="102" mass="11170">MRLLLRSFARTKAPCQRTGKAFIRGKPTRIGPKDEKNERVPGARATLPVAAPQCAGGFYGKNPVGKQPQGEVPTCYSFDLKLSPLIISLHDKVFRKSLGGFE</sequence>
<comment type="caution">
    <text evidence="2">The sequence shown here is derived from an EMBL/GenBank/DDBJ whole genome shotgun (WGS) entry which is preliminary data.</text>
</comment>
<dbReference type="Proteomes" id="UP001359485">
    <property type="component" value="Unassembled WGS sequence"/>
</dbReference>
<organism evidence="2 3">
    <name type="scientific">Polyplax serrata</name>
    <name type="common">Common mouse louse</name>
    <dbReference type="NCBI Taxonomy" id="468196"/>
    <lineage>
        <taxon>Eukaryota</taxon>
        <taxon>Metazoa</taxon>
        <taxon>Ecdysozoa</taxon>
        <taxon>Arthropoda</taxon>
        <taxon>Hexapoda</taxon>
        <taxon>Insecta</taxon>
        <taxon>Pterygota</taxon>
        <taxon>Neoptera</taxon>
        <taxon>Paraneoptera</taxon>
        <taxon>Psocodea</taxon>
        <taxon>Troctomorpha</taxon>
        <taxon>Phthiraptera</taxon>
        <taxon>Anoplura</taxon>
        <taxon>Polyplacidae</taxon>
        <taxon>Polyplax</taxon>
    </lineage>
</organism>
<keyword evidence="3" id="KW-1185">Reference proteome</keyword>
<evidence type="ECO:0000313" key="3">
    <source>
        <dbReference type="Proteomes" id="UP001359485"/>
    </source>
</evidence>
<reference evidence="2 3" key="1">
    <citation type="submission" date="2023-09" db="EMBL/GenBank/DDBJ databases">
        <title>Genomes of two closely related lineages of the louse Polyplax serrata with different host specificities.</title>
        <authorList>
            <person name="Martinu J."/>
            <person name="Tarabai H."/>
            <person name="Stefka J."/>
            <person name="Hypsa V."/>
        </authorList>
    </citation>
    <scope>NUCLEOTIDE SEQUENCE [LARGE SCALE GENOMIC DNA]</scope>
    <source>
        <strain evidence="2">98ZLc_SE</strain>
    </source>
</reference>
<evidence type="ECO:0000256" key="1">
    <source>
        <dbReference type="SAM" id="MobiDB-lite"/>
    </source>
</evidence>
<protein>
    <submittedName>
        <fullName evidence="2">Uncharacterized protein</fullName>
    </submittedName>
</protein>
<dbReference type="EMBL" id="JAWJWF010000045">
    <property type="protein sequence ID" value="KAK6628042.1"/>
    <property type="molecule type" value="Genomic_DNA"/>
</dbReference>
<accession>A0ABR1AVQ6</accession>
<evidence type="ECO:0000313" key="2">
    <source>
        <dbReference type="EMBL" id="KAK6628042.1"/>
    </source>
</evidence>
<feature type="compositionally biased region" description="Basic and acidic residues" evidence="1">
    <location>
        <begin position="31"/>
        <end position="41"/>
    </location>
</feature>
<feature type="region of interest" description="Disordered" evidence="1">
    <location>
        <begin position="24"/>
        <end position="44"/>
    </location>
</feature>
<proteinExistence type="predicted"/>
<name>A0ABR1AVQ6_POLSC</name>
<gene>
    <name evidence="2" type="ORF">RUM44_010524</name>
</gene>